<keyword evidence="2" id="KW-0548">Nucleotidyltransferase</keyword>
<dbReference type="InterPro" id="IPR043502">
    <property type="entry name" value="DNA/RNA_pol_sf"/>
</dbReference>
<dbReference type="GO" id="GO:0015074">
    <property type="term" value="P:DNA integration"/>
    <property type="evidence" value="ECO:0007669"/>
    <property type="project" value="InterPro"/>
</dbReference>
<dbReference type="OrthoDB" id="7977219at2759"/>
<dbReference type="Pfam" id="PF17917">
    <property type="entry name" value="RT_RNaseH"/>
    <property type="match status" value="1"/>
</dbReference>
<dbReference type="GO" id="GO:0003676">
    <property type="term" value="F:nucleic acid binding"/>
    <property type="evidence" value="ECO:0007669"/>
    <property type="project" value="InterPro"/>
</dbReference>
<dbReference type="Gene3D" id="3.10.10.10">
    <property type="entry name" value="HIV Type 1 Reverse Transcriptase, subunit A, domain 1"/>
    <property type="match status" value="1"/>
</dbReference>
<dbReference type="InterPro" id="IPR041373">
    <property type="entry name" value="RT_RNaseH"/>
</dbReference>
<evidence type="ECO:0000256" key="3">
    <source>
        <dbReference type="ARBA" id="ARBA00022722"/>
    </source>
</evidence>
<accession>A0A225UYI8</accession>
<dbReference type="InterPro" id="IPR001584">
    <property type="entry name" value="Integrase_cat-core"/>
</dbReference>
<evidence type="ECO:0000256" key="1">
    <source>
        <dbReference type="ARBA" id="ARBA00022679"/>
    </source>
</evidence>
<feature type="non-terminal residue" evidence="8">
    <location>
        <position position="617"/>
    </location>
</feature>
<dbReference type="PROSITE" id="PS50994">
    <property type="entry name" value="INTEGRASE"/>
    <property type="match status" value="1"/>
</dbReference>
<evidence type="ECO:0000313" key="9">
    <source>
        <dbReference type="Proteomes" id="UP000198211"/>
    </source>
</evidence>
<keyword evidence="1" id="KW-0808">Transferase</keyword>
<keyword evidence="9" id="KW-1185">Reference proteome</keyword>
<dbReference type="GO" id="GO:0004519">
    <property type="term" value="F:endonuclease activity"/>
    <property type="evidence" value="ECO:0007669"/>
    <property type="project" value="UniProtKB-KW"/>
</dbReference>
<protein>
    <recommendedName>
        <fullName evidence="7">Integrase catalytic domain-containing protein</fullName>
    </recommendedName>
</protein>
<evidence type="ECO:0000259" key="7">
    <source>
        <dbReference type="PROSITE" id="PS50994"/>
    </source>
</evidence>
<comment type="caution">
    <text evidence="8">The sequence shown here is derived from an EMBL/GenBank/DDBJ whole genome shotgun (WGS) entry which is preliminary data.</text>
</comment>
<evidence type="ECO:0000313" key="8">
    <source>
        <dbReference type="EMBL" id="OWY98084.1"/>
    </source>
</evidence>
<name>A0A225UYI8_9STRA</name>
<dbReference type="GO" id="GO:0003964">
    <property type="term" value="F:RNA-directed DNA polymerase activity"/>
    <property type="evidence" value="ECO:0007669"/>
    <property type="project" value="UniProtKB-KW"/>
</dbReference>
<dbReference type="Proteomes" id="UP000198211">
    <property type="component" value="Unassembled WGS sequence"/>
</dbReference>
<proteinExistence type="predicted"/>
<keyword evidence="4" id="KW-0255">Endonuclease</keyword>
<dbReference type="PANTHER" id="PTHR37984:SF5">
    <property type="entry name" value="PROTEIN NYNRIN-LIKE"/>
    <property type="match status" value="1"/>
</dbReference>
<feature type="domain" description="Integrase catalytic" evidence="7">
    <location>
        <begin position="290"/>
        <end position="468"/>
    </location>
</feature>
<keyword evidence="3" id="KW-0540">Nuclease</keyword>
<organism evidence="8 9">
    <name type="scientific">Phytophthora megakarya</name>
    <dbReference type="NCBI Taxonomy" id="4795"/>
    <lineage>
        <taxon>Eukaryota</taxon>
        <taxon>Sar</taxon>
        <taxon>Stramenopiles</taxon>
        <taxon>Oomycota</taxon>
        <taxon>Peronosporomycetes</taxon>
        <taxon>Peronosporales</taxon>
        <taxon>Peronosporaceae</taxon>
        <taxon>Phytophthora</taxon>
    </lineage>
</organism>
<evidence type="ECO:0000256" key="5">
    <source>
        <dbReference type="ARBA" id="ARBA00022801"/>
    </source>
</evidence>
<dbReference type="EMBL" id="NBNE01009768">
    <property type="protein sequence ID" value="OWY98084.1"/>
    <property type="molecule type" value="Genomic_DNA"/>
</dbReference>
<dbReference type="InterPro" id="IPR012337">
    <property type="entry name" value="RNaseH-like_sf"/>
</dbReference>
<evidence type="ECO:0000256" key="2">
    <source>
        <dbReference type="ARBA" id="ARBA00022695"/>
    </source>
</evidence>
<gene>
    <name evidence="8" type="ORF">PHMEG_00031243</name>
</gene>
<dbReference type="AlphaFoldDB" id="A0A225UYI8"/>
<dbReference type="PANTHER" id="PTHR37984">
    <property type="entry name" value="PROTEIN CBG26694"/>
    <property type="match status" value="1"/>
</dbReference>
<dbReference type="InterPro" id="IPR043128">
    <property type="entry name" value="Rev_trsase/Diguanyl_cyclase"/>
</dbReference>
<dbReference type="InterPro" id="IPR036397">
    <property type="entry name" value="RNaseH_sf"/>
</dbReference>
<keyword evidence="6" id="KW-0695">RNA-directed DNA polymerase</keyword>
<keyword evidence="5" id="KW-0378">Hydrolase</keyword>
<dbReference type="Gene3D" id="3.30.420.10">
    <property type="entry name" value="Ribonuclease H-like superfamily/Ribonuclease H"/>
    <property type="match status" value="1"/>
</dbReference>
<dbReference type="SUPFAM" id="SSF56672">
    <property type="entry name" value="DNA/RNA polymerases"/>
    <property type="match status" value="1"/>
</dbReference>
<sequence length="617" mass="70317">MPNLDVALDQVSGSYGFAKFDLMKGFWQMPLHPDSQELLSFMTEDSVFTLLRVPQDAMDSSVHFQNQLQDGFLGRHNRNALQVGIDWTDRERAAFKEVCRLIASSAPQHFPSDDSDIVVLTDASHGGWGLIVSQEAYPLVNACTDLEYLLQRKKGFRMYTDHANLMYIFNRAMEIKSHVRDKLQRWAVPLCGIRYTIEHIDGTHNVWADMVSSSLAVSVLRPIADPSFEWPLLSDIKGCQRQHAEALRGMHYELQDNIVMVDGKTWIPNGARELLTRLMVIAHCGSHGNRGEDPMTTLLRQRFDIDRVSSKVQRFLQGCLLCKHIKGGKLSFGENTYVLVVKDDLTHYLHAYMRYGKPEVLVSDQGSHFRNEEIELLCARLKVQQSFTPVYSPWINGTIERVNKGVLQVLRALLIEYKLDAKEWPYLLPVVQANINQNAIVAKVDGKAAILSGSVGGNTPSYIKKLHRALVEMHKEVTDRKERKRLQAMVKSRGVACNLDTGDYVLWSRVDKQISRHKLLARWVGPFKVVQHLPNSFMIKHLISGAEYEMHSIRLKFYSDSNLNITEEITEQIANQARLTSIKDSWESAADMQKDVHAKVRDYMERVQDEELGEALG</sequence>
<evidence type="ECO:0000256" key="4">
    <source>
        <dbReference type="ARBA" id="ARBA00022759"/>
    </source>
</evidence>
<dbReference type="SUPFAM" id="SSF53098">
    <property type="entry name" value="Ribonuclease H-like"/>
    <property type="match status" value="1"/>
</dbReference>
<dbReference type="GO" id="GO:0016787">
    <property type="term" value="F:hydrolase activity"/>
    <property type="evidence" value="ECO:0007669"/>
    <property type="project" value="UniProtKB-KW"/>
</dbReference>
<dbReference type="InterPro" id="IPR050951">
    <property type="entry name" value="Retrovirus_Pol_polyprotein"/>
</dbReference>
<dbReference type="Gene3D" id="3.30.70.270">
    <property type="match status" value="1"/>
</dbReference>
<evidence type="ECO:0000256" key="6">
    <source>
        <dbReference type="ARBA" id="ARBA00022918"/>
    </source>
</evidence>
<reference evidence="9" key="1">
    <citation type="submission" date="2017-03" db="EMBL/GenBank/DDBJ databases">
        <title>Phytopthora megakarya and P. palmivora, two closely related causual agents of cacao black pod achieved similar genome size and gene model numbers by different mechanisms.</title>
        <authorList>
            <person name="Ali S."/>
            <person name="Shao J."/>
            <person name="Larry D.J."/>
            <person name="Kronmiller B."/>
            <person name="Shen D."/>
            <person name="Strem M.D."/>
            <person name="Melnick R.L."/>
            <person name="Guiltinan M.J."/>
            <person name="Tyler B.M."/>
            <person name="Meinhardt L.W."/>
            <person name="Bailey B.A."/>
        </authorList>
    </citation>
    <scope>NUCLEOTIDE SEQUENCE [LARGE SCALE GENOMIC DNA]</scope>
    <source>
        <strain evidence="9">zdho120</strain>
    </source>
</reference>